<organism evidence="2 3">
    <name type="scientific">Methylobacterium fujisawaense</name>
    <dbReference type="NCBI Taxonomy" id="107400"/>
    <lineage>
        <taxon>Bacteria</taxon>
        <taxon>Pseudomonadati</taxon>
        <taxon>Pseudomonadota</taxon>
        <taxon>Alphaproteobacteria</taxon>
        <taxon>Hyphomicrobiales</taxon>
        <taxon>Methylobacteriaceae</taxon>
        <taxon>Methylobacterium</taxon>
    </lineage>
</organism>
<keyword evidence="3" id="KW-1185">Reference proteome</keyword>
<proteinExistence type="predicted"/>
<keyword evidence="1" id="KW-0812">Transmembrane</keyword>
<reference evidence="2 3" key="1">
    <citation type="submission" date="2020-08" db="EMBL/GenBank/DDBJ databases">
        <title>Genomic Encyclopedia of Type Strains, Phase IV (KMG-IV): sequencing the most valuable type-strain genomes for metagenomic binning, comparative biology and taxonomic classification.</title>
        <authorList>
            <person name="Goeker M."/>
        </authorList>
    </citation>
    <scope>NUCLEOTIDE SEQUENCE [LARGE SCALE GENOMIC DNA]</scope>
    <source>
        <strain evidence="2 3">DSM 5686</strain>
    </source>
</reference>
<comment type="caution">
    <text evidence="2">The sequence shown here is derived from an EMBL/GenBank/DDBJ whole genome shotgun (WGS) entry which is preliminary data.</text>
</comment>
<protein>
    <submittedName>
        <fullName evidence="2">Uncharacterized protein</fullName>
    </submittedName>
</protein>
<keyword evidence="1" id="KW-0472">Membrane</keyword>
<dbReference type="EMBL" id="JACJIM010000003">
    <property type="protein sequence ID" value="MBA9063091.1"/>
    <property type="molecule type" value="Genomic_DNA"/>
</dbReference>
<name>A0ABR6DAH7_9HYPH</name>
<keyword evidence="1" id="KW-1133">Transmembrane helix</keyword>
<evidence type="ECO:0000256" key="1">
    <source>
        <dbReference type="SAM" id="Phobius"/>
    </source>
</evidence>
<evidence type="ECO:0000313" key="2">
    <source>
        <dbReference type="EMBL" id="MBA9063091.1"/>
    </source>
</evidence>
<sequence>MGAVVILGVVVPALIVGTFALGGNALGWGR</sequence>
<gene>
    <name evidence="2" type="ORF">GGQ91_002479</name>
</gene>
<dbReference type="Proteomes" id="UP000565455">
    <property type="component" value="Unassembled WGS sequence"/>
</dbReference>
<feature type="transmembrane region" description="Helical" evidence="1">
    <location>
        <begin position="6"/>
        <end position="28"/>
    </location>
</feature>
<evidence type="ECO:0000313" key="3">
    <source>
        <dbReference type="Proteomes" id="UP000565455"/>
    </source>
</evidence>
<accession>A0ABR6DAH7</accession>